<dbReference type="AlphaFoldDB" id="A0A1A6HN41"/>
<evidence type="ECO:0000256" key="5">
    <source>
        <dbReference type="PROSITE-ProRule" id="PRU00322"/>
    </source>
</evidence>
<dbReference type="PANTHER" id="PTHR23111:SF64">
    <property type="entry name" value="TESTIS-EXPRESSED PROTEIN 13A"/>
    <property type="match status" value="1"/>
</dbReference>
<proteinExistence type="inferred from homology"/>
<evidence type="ECO:0000256" key="4">
    <source>
        <dbReference type="ARBA" id="ARBA00022833"/>
    </source>
</evidence>
<organism evidence="8 9">
    <name type="scientific">Neotoma lepida</name>
    <name type="common">Desert woodrat</name>
    <dbReference type="NCBI Taxonomy" id="56216"/>
    <lineage>
        <taxon>Eukaryota</taxon>
        <taxon>Metazoa</taxon>
        <taxon>Chordata</taxon>
        <taxon>Craniata</taxon>
        <taxon>Vertebrata</taxon>
        <taxon>Euteleostomi</taxon>
        <taxon>Mammalia</taxon>
        <taxon>Eutheria</taxon>
        <taxon>Euarchontoglires</taxon>
        <taxon>Glires</taxon>
        <taxon>Rodentia</taxon>
        <taxon>Myomorpha</taxon>
        <taxon>Muroidea</taxon>
        <taxon>Cricetidae</taxon>
        <taxon>Neotominae</taxon>
        <taxon>Neotoma</taxon>
    </lineage>
</organism>
<evidence type="ECO:0000259" key="7">
    <source>
        <dbReference type="PROSITE" id="PS50199"/>
    </source>
</evidence>
<protein>
    <recommendedName>
        <fullName evidence="7">RanBP2-type domain-containing protein</fullName>
    </recommendedName>
</protein>
<comment type="caution">
    <text evidence="8">The sequence shown here is derived from an EMBL/GenBank/DDBJ whole genome shotgun (WGS) entry which is preliminary data.</text>
</comment>
<keyword evidence="9" id="KW-1185">Reference proteome</keyword>
<keyword evidence="3 5" id="KW-0863">Zinc-finger</keyword>
<dbReference type="Gene3D" id="4.10.1060.10">
    <property type="entry name" value="Zinc finger, RanBP2-type"/>
    <property type="match status" value="1"/>
</dbReference>
<feature type="compositionally biased region" description="Polar residues" evidence="6">
    <location>
        <begin position="278"/>
        <end position="289"/>
    </location>
</feature>
<dbReference type="EMBL" id="LZPO01027364">
    <property type="protein sequence ID" value="OBS79147.1"/>
    <property type="molecule type" value="Genomic_DNA"/>
</dbReference>
<dbReference type="GO" id="GO:0003729">
    <property type="term" value="F:mRNA binding"/>
    <property type="evidence" value="ECO:0007669"/>
    <property type="project" value="TreeGrafter"/>
</dbReference>
<name>A0A1A6HN41_NEOLE</name>
<keyword evidence="2" id="KW-0479">Metal-binding</keyword>
<comment type="similarity">
    <text evidence="1">Belongs to the TEX13 family.</text>
</comment>
<dbReference type="PANTHER" id="PTHR23111">
    <property type="entry name" value="ZINC FINGER PROTEIN"/>
    <property type="match status" value="1"/>
</dbReference>
<dbReference type="Pfam" id="PF15186">
    <property type="entry name" value="TEX13"/>
    <property type="match status" value="1"/>
</dbReference>
<evidence type="ECO:0000256" key="1">
    <source>
        <dbReference type="ARBA" id="ARBA00008287"/>
    </source>
</evidence>
<dbReference type="InterPro" id="IPR001876">
    <property type="entry name" value="Znf_RanBP2"/>
</dbReference>
<dbReference type="GO" id="GO:0008270">
    <property type="term" value="F:zinc ion binding"/>
    <property type="evidence" value="ECO:0007669"/>
    <property type="project" value="UniProtKB-KW"/>
</dbReference>
<reference evidence="8 9" key="1">
    <citation type="submission" date="2016-06" db="EMBL/GenBank/DDBJ databases">
        <title>The Draft Genome Sequence and Annotation of the Desert Woodrat Neotoma lepida.</title>
        <authorList>
            <person name="Campbell M."/>
            <person name="Oakeson K.F."/>
            <person name="Yandell M."/>
            <person name="Halpert J.R."/>
            <person name="Dearing D."/>
        </authorList>
    </citation>
    <scope>NUCLEOTIDE SEQUENCE [LARGE SCALE GENOMIC DNA]</scope>
    <source>
        <strain evidence="8">417</strain>
        <tissue evidence="8">Liver</tissue>
    </source>
</reference>
<keyword evidence="4" id="KW-0862">Zinc</keyword>
<accession>A0A1A6HN41</accession>
<gene>
    <name evidence="8" type="ORF">A6R68_18471</name>
</gene>
<evidence type="ECO:0000313" key="8">
    <source>
        <dbReference type="EMBL" id="OBS79147.1"/>
    </source>
</evidence>
<feature type="domain" description="RanBP2-type" evidence="7">
    <location>
        <begin position="365"/>
        <end position="389"/>
    </location>
</feature>
<feature type="region of interest" description="Disordered" evidence="6">
    <location>
        <begin position="257"/>
        <end position="289"/>
    </location>
</feature>
<dbReference type="PROSITE" id="PS01358">
    <property type="entry name" value="ZF_RANBP2_1"/>
    <property type="match status" value="1"/>
</dbReference>
<evidence type="ECO:0000256" key="3">
    <source>
        <dbReference type="ARBA" id="ARBA00022771"/>
    </source>
</evidence>
<evidence type="ECO:0000313" key="9">
    <source>
        <dbReference type="Proteomes" id="UP000092124"/>
    </source>
</evidence>
<evidence type="ECO:0000256" key="2">
    <source>
        <dbReference type="ARBA" id="ARBA00022723"/>
    </source>
</evidence>
<dbReference type="Proteomes" id="UP000092124">
    <property type="component" value="Unassembled WGS sequence"/>
</dbReference>
<dbReference type="SUPFAM" id="SSF90209">
    <property type="entry name" value="Ran binding protein zinc finger-like"/>
    <property type="match status" value="1"/>
</dbReference>
<dbReference type="OrthoDB" id="448399at2759"/>
<dbReference type="STRING" id="56216.A0A1A6HN41"/>
<feature type="non-terminal residue" evidence="8">
    <location>
        <position position="1"/>
    </location>
</feature>
<dbReference type="PROSITE" id="PS50199">
    <property type="entry name" value="ZF_RANBP2_2"/>
    <property type="match status" value="1"/>
</dbReference>
<sequence>KGRSLTSPPCQSWKLEQSKSKTREISKRDLVVKSSFLRSRLPEREACSVSVPFGGQADFVVGTLDLYPLWPLAGAVSPGSAKALSHSAIMNPEDPTTGFRHGKVLKFINEQMSKHTKGPEFYTENLSLSWEEVEEKLKILLEDSEMSSGAREACAWSGLALGVRFAWRQGHLLGRRVQWLHDFASLQRSAAHVVAADLKKLTIQQEMERKESVFQLHLAHTKLAEVQRELDLMRLKLLHAELRAFPVAEIPVVTRAPAAAGRAQSKTKNAEEKEEVTANLSRSTTSPQPFTIQLPESFTYLYESPFPVTPTPSPPPNILTEPQMPPYFMATDMNVSDTEGPTVFLQEPPKGSQYSQLQGNMALQRLGDWDCPWCKAENFSGRENCFLCGKLIWLQNPQIATPMRILKDYGECQHQLQARTSVIVQPLYRTLA</sequence>
<evidence type="ECO:0000256" key="6">
    <source>
        <dbReference type="SAM" id="MobiDB-lite"/>
    </source>
</evidence>
<dbReference type="InterPro" id="IPR028193">
    <property type="entry name" value="TEX13A-D_N"/>
</dbReference>
<feature type="non-terminal residue" evidence="8">
    <location>
        <position position="432"/>
    </location>
</feature>
<dbReference type="InterPro" id="IPR036443">
    <property type="entry name" value="Znf_RanBP2_sf"/>
</dbReference>